<comment type="caution">
    <text evidence="2">The sequence shown here is derived from an EMBL/GenBank/DDBJ whole genome shotgun (WGS) entry which is preliminary data.</text>
</comment>
<accession>A0AAV7TFJ0</accession>
<dbReference type="AlphaFoldDB" id="A0AAV7TFJ0"/>
<feature type="compositionally biased region" description="Basic and acidic residues" evidence="1">
    <location>
        <begin position="82"/>
        <end position="92"/>
    </location>
</feature>
<organism evidence="2 3">
    <name type="scientific">Pleurodeles waltl</name>
    <name type="common">Iberian ribbed newt</name>
    <dbReference type="NCBI Taxonomy" id="8319"/>
    <lineage>
        <taxon>Eukaryota</taxon>
        <taxon>Metazoa</taxon>
        <taxon>Chordata</taxon>
        <taxon>Craniata</taxon>
        <taxon>Vertebrata</taxon>
        <taxon>Euteleostomi</taxon>
        <taxon>Amphibia</taxon>
        <taxon>Batrachia</taxon>
        <taxon>Caudata</taxon>
        <taxon>Salamandroidea</taxon>
        <taxon>Salamandridae</taxon>
        <taxon>Pleurodelinae</taxon>
        <taxon>Pleurodeles</taxon>
    </lineage>
</organism>
<feature type="region of interest" description="Disordered" evidence="1">
    <location>
        <begin position="1"/>
        <end position="146"/>
    </location>
</feature>
<gene>
    <name evidence="2" type="ORF">NDU88_000641</name>
</gene>
<evidence type="ECO:0000313" key="3">
    <source>
        <dbReference type="Proteomes" id="UP001066276"/>
    </source>
</evidence>
<evidence type="ECO:0000313" key="2">
    <source>
        <dbReference type="EMBL" id="KAJ1175353.1"/>
    </source>
</evidence>
<feature type="compositionally biased region" description="Basic and acidic residues" evidence="1">
    <location>
        <begin position="99"/>
        <end position="118"/>
    </location>
</feature>
<dbReference type="EMBL" id="JANPWB010000006">
    <property type="protein sequence ID" value="KAJ1175353.1"/>
    <property type="molecule type" value="Genomic_DNA"/>
</dbReference>
<keyword evidence="3" id="KW-1185">Reference proteome</keyword>
<reference evidence="2" key="1">
    <citation type="journal article" date="2022" name="bioRxiv">
        <title>Sequencing and chromosome-scale assembly of the giantPleurodeles waltlgenome.</title>
        <authorList>
            <person name="Brown T."/>
            <person name="Elewa A."/>
            <person name="Iarovenko S."/>
            <person name="Subramanian E."/>
            <person name="Araus A.J."/>
            <person name="Petzold A."/>
            <person name="Susuki M."/>
            <person name="Suzuki K.-i.T."/>
            <person name="Hayashi T."/>
            <person name="Toyoda A."/>
            <person name="Oliveira C."/>
            <person name="Osipova E."/>
            <person name="Leigh N.D."/>
            <person name="Simon A."/>
            <person name="Yun M.H."/>
        </authorList>
    </citation>
    <scope>NUCLEOTIDE SEQUENCE</scope>
    <source>
        <strain evidence="2">20211129_DDA</strain>
        <tissue evidence="2">Liver</tissue>
    </source>
</reference>
<name>A0AAV7TFJ0_PLEWA</name>
<sequence>MAPTRCHRCRQPSHTGPSSAAKAAAAGTGVKHEPCPNRGHAPHEAAVWPDPRCGLRGRADAHPLLSAAAPEPGPPPLRPTRRTSEALGQRDPRGHRRLPKEGPREAPEESGRPSSVKEHRGKPQPSSAEKTACYLRGVNRRAPHSK</sequence>
<feature type="compositionally biased region" description="Basic residues" evidence="1">
    <location>
        <begin position="1"/>
        <end position="11"/>
    </location>
</feature>
<evidence type="ECO:0000256" key="1">
    <source>
        <dbReference type="SAM" id="MobiDB-lite"/>
    </source>
</evidence>
<dbReference type="Proteomes" id="UP001066276">
    <property type="component" value="Chromosome 3_2"/>
</dbReference>
<protein>
    <submittedName>
        <fullName evidence="2">Uncharacterized protein</fullName>
    </submittedName>
</protein>
<proteinExistence type="predicted"/>